<sequence length="246" mass="26467">MIDALSLSHAVGSKTILDQVSLQARPGEILSILGPNGAGKSTLLKCLAGYIRPTRGQVRLDGRPIQDIDLSELARRRAVLTQQIALNFPFTALEIAAMGRTALAGNEPPSNALAIAREALSLTEVSHLADRPISSLSGGEQQRVHMARVLAQLWGQESACLLLDEPTSALDLKHQFRLFDLCRSLCDKRGFAVVVILHDLALARRVSDQTLLLRGGQAFACGSSASVITPQAISDLYEIHSSQVMI</sequence>
<organism evidence="7 8">
    <name type="scientific">Sneathiella chinensis</name>
    <dbReference type="NCBI Taxonomy" id="349750"/>
    <lineage>
        <taxon>Bacteria</taxon>
        <taxon>Pseudomonadati</taxon>
        <taxon>Pseudomonadota</taxon>
        <taxon>Alphaproteobacteria</taxon>
        <taxon>Sneathiellales</taxon>
        <taxon>Sneathiellaceae</taxon>
        <taxon>Sneathiella</taxon>
    </lineage>
</organism>
<dbReference type="EMBL" id="BSNF01000001">
    <property type="protein sequence ID" value="GLQ04789.1"/>
    <property type="molecule type" value="Genomic_DNA"/>
</dbReference>
<dbReference type="CDD" id="cd03214">
    <property type="entry name" value="ABC_Iron-Siderophores_B12_Hemin"/>
    <property type="match status" value="1"/>
</dbReference>
<gene>
    <name evidence="7" type="primary">hmuV</name>
    <name evidence="7" type="ORF">GCM10007924_00100</name>
</gene>
<evidence type="ECO:0000313" key="8">
    <source>
        <dbReference type="Proteomes" id="UP001161409"/>
    </source>
</evidence>
<accession>A0ABQ5TYE1</accession>
<comment type="function">
    <text evidence="5">Part of the ABC transporter complex HmuTUV involved in hemin import. Responsible for energy coupling to the transport system.</text>
</comment>
<name>A0ABQ5TYE1_9PROT</name>
<dbReference type="Pfam" id="PF00005">
    <property type="entry name" value="ABC_tran"/>
    <property type="match status" value="1"/>
</dbReference>
<dbReference type="PROSITE" id="PS50893">
    <property type="entry name" value="ABC_TRANSPORTER_2"/>
    <property type="match status" value="1"/>
</dbReference>
<dbReference type="SUPFAM" id="SSF52540">
    <property type="entry name" value="P-loop containing nucleoside triphosphate hydrolases"/>
    <property type="match status" value="1"/>
</dbReference>
<evidence type="ECO:0000256" key="5">
    <source>
        <dbReference type="ARBA" id="ARBA00037066"/>
    </source>
</evidence>
<dbReference type="InterPro" id="IPR003439">
    <property type="entry name" value="ABC_transporter-like_ATP-bd"/>
</dbReference>
<keyword evidence="1" id="KW-0813">Transport</keyword>
<evidence type="ECO:0000256" key="2">
    <source>
        <dbReference type="ARBA" id="ARBA00022741"/>
    </source>
</evidence>
<dbReference type="PANTHER" id="PTHR42794:SF1">
    <property type="entry name" value="HEMIN IMPORT ATP-BINDING PROTEIN HMUV"/>
    <property type="match status" value="1"/>
</dbReference>
<evidence type="ECO:0000256" key="3">
    <source>
        <dbReference type="ARBA" id="ARBA00022840"/>
    </source>
</evidence>
<keyword evidence="2" id="KW-0547">Nucleotide-binding</keyword>
<keyword evidence="3 7" id="KW-0067">ATP-binding</keyword>
<dbReference type="GO" id="GO:0005524">
    <property type="term" value="F:ATP binding"/>
    <property type="evidence" value="ECO:0007669"/>
    <property type="project" value="UniProtKB-KW"/>
</dbReference>
<reference evidence="7" key="2">
    <citation type="submission" date="2023-01" db="EMBL/GenBank/DDBJ databases">
        <title>Draft genome sequence of Sneathiella chinensis strain NBRC 103408.</title>
        <authorList>
            <person name="Sun Q."/>
            <person name="Mori K."/>
        </authorList>
    </citation>
    <scope>NUCLEOTIDE SEQUENCE</scope>
    <source>
        <strain evidence="7">NBRC 103408</strain>
    </source>
</reference>
<dbReference type="PANTHER" id="PTHR42794">
    <property type="entry name" value="HEMIN IMPORT ATP-BINDING PROTEIN HMUV"/>
    <property type="match status" value="1"/>
</dbReference>
<feature type="domain" description="ABC transporter" evidence="6">
    <location>
        <begin position="2"/>
        <end position="240"/>
    </location>
</feature>
<dbReference type="NCBIfam" id="NF010068">
    <property type="entry name" value="PRK13548.1"/>
    <property type="match status" value="1"/>
</dbReference>
<evidence type="ECO:0000256" key="1">
    <source>
        <dbReference type="ARBA" id="ARBA00022448"/>
    </source>
</evidence>
<dbReference type="InterPro" id="IPR027417">
    <property type="entry name" value="P-loop_NTPase"/>
</dbReference>
<reference evidence="7" key="1">
    <citation type="journal article" date="2014" name="Int. J. Syst. Evol. Microbiol.">
        <title>Complete genome of a new Firmicutes species belonging to the dominant human colonic microbiota ('Ruminococcus bicirculans') reveals two chromosomes and a selective capacity to utilize plant glucans.</title>
        <authorList>
            <consortium name="NISC Comparative Sequencing Program"/>
            <person name="Wegmann U."/>
            <person name="Louis P."/>
            <person name="Goesmann A."/>
            <person name="Henrissat B."/>
            <person name="Duncan S.H."/>
            <person name="Flint H.J."/>
        </authorList>
    </citation>
    <scope>NUCLEOTIDE SEQUENCE</scope>
    <source>
        <strain evidence="7">NBRC 103408</strain>
    </source>
</reference>
<dbReference type="Proteomes" id="UP001161409">
    <property type="component" value="Unassembled WGS sequence"/>
</dbReference>
<dbReference type="RefSeq" id="WP_169558839.1">
    <property type="nucleotide sequence ID" value="NZ_BSNF01000001.1"/>
</dbReference>
<keyword evidence="4" id="KW-1278">Translocase</keyword>
<dbReference type="Gene3D" id="3.40.50.300">
    <property type="entry name" value="P-loop containing nucleotide triphosphate hydrolases"/>
    <property type="match status" value="1"/>
</dbReference>
<protein>
    <submittedName>
        <fullName evidence="7">Hemin import ATP-binding protein HmuV</fullName>
    </submittedName>
</protein>
<keyword evidence="8" id="KW-1185">Reference proteome</keyword>
<evidence type="ECO:0000259" key="6">
    <source>
        <dbReference type="PROSITE" id="PS50893"/>
    </source>
</evidence>
<dbReference type="SMART" id="SM00382">
    <property type="entry name" value="AAA"/>
    <property type="match status" value="1"/>
</dbReference>
<evidence type="ECO:0000256" key="4">
    <source>
        <dbReference type="ARBA" id="ARBA00022967"/>
    </source>
</evidence>
<evidence type="ECO:0000313" key="7">
    <source>
        <dbReference type="EMBL" id="GLQ04789.1"/>
    </source>
</evidence>
<dbReference type="InterPro" id="IPR003593">
    <property type="entry name" value="AAA+_ATPase"/>
</dbReference>
<proteinExistence type="predicted"/>
<comment type="caution">
    <text evidence="7">The sequence shown here is derived from an EMBL/GenBank/DDBJ whole genome shotgun (WGS) entry which is preliminary data.</text>
</comment>